<dbReference type="STRING" id="485913.Krac_6143"/>
<evidence type="ECO:0000313" key="2">
    <source>
        <dbReference type="Proteomes" id="UP000004508"/>
    </source>
</evidence>
<accession>D6TY15</accession>
<dbReference type="RefSeq" id="WP_007916962.1">
    <property type="nucleotide sequence ID" value="NZ_ADVG01000003.1"/>
</dbReference>
<dbReference type="EMBL" id="ADVG01000003">
    <property type="protein sequence ID" value="EFH85011.1"/>
    <property type="molecule type" value="Genomic_DNA"/>
</dbReference>
<protein>
    <submittedName>
        <fullName evidence="1">Uncharacterized protein</fullName>
    </submittedName>
</protein>
<sequence>MASIPALDARRQQAEVVLAEITFSCEVHRKHHRDLDCTHFFWLPDTTQLAFMVIPSLAPPRFSNDHSVCENRTTSS</sequence>
<organism evidence="1 2">
    <name type="scientific">Ktedonobacter racemifer DSM 44963</name>
    <dbReference type="NCBI Taxonomy" id="485913"/>
    <lineage>
        <taxon>Bacteria</taxon>
        <taxon>Bacillati</taxon>
        <taxon>Chloroflexota</taxon>
        <taxon>Ktedonobacteria</taxon>
        <taxon>Ktedonobacterales</taxon>
        <taxon>Ktedonobacteraceae</taxon>
        <taxon>Ktedonobacter</taxon>
    </lineage>
</organism>
<dbReference type="Proteomes" id="UP000004508">
    <property type="component" value="Unassembled WGS sequence"/>
</dbReference>
<dbReference type="AlphaFoldDB" id="D6TY15"/>
<reference evidence="1 2" key="1">
    <citation type="journal article" date="2011" name="Stand. Genomic Sci.">
        <title>Non-contiguous finished genome sequence and contextual data of the filamentous soil bacterium Ktedonobacter racemifer type strain (SOSP1-21).</title>
        <authorList>
            <person name="Chang Y.J."/>
            <person name="Land M."/>
            <person name="Hauser L."/>
            <person name="Chertkov O."/>
            <person name="Del Rio T.G."/>
            <person name="Nolan M."/>
            <person name="Copeland A."/>
            <person name="Tice H."/>
            <person name="Cheng J.F."/>
            <person name="Lucas S."/>
            <person name="Han C."/>
            <person name="Goodwin L."/>
            <person name="Pitluck S."/>
            <person name="Ivanova N."/>
            <person name="Ovchinikova G."/>
            <person name="Pati A."/>
            <person name="Chen A."/>
            <person name="Palaniappan K."/>
            <person name="Mavromatis K."/>
            <person name="Liolios K."/>
            <person name="Brettin T."/>
            <person name="Fiebig A."/>
            <person name="Rohde M."/>
            <person name="Abt B."/>
            <person name="Goker M."/>
            <person name="Detter J.C."/>
            <person name="Woyke T."/>
            <person name="Bristow J."/>
            <person name="Eisen J.A."/>
            <person name="Markowitz V."/>
            <person name="Hugenholtz P."/>
            <person name="Kyrpides N.C."/>
            <person name="Klenk H.P."/>
            <person name="Lapidus A."/>
        </authorList>
    </citation>
    <scope>NUCLEOTIDE SEQUENCE [LARGE SCALE GENOMIC DNA]</scope>
    <source>
        <strain evidence="2">DSM 44963</strain>
    </source>
</reference>
<evidence type="ECO:0000313" key="1">
    <source>
        <dbReference type="EMBL" id="EFH85011.1"/>
    </source>
</evidence>
<dbReference type="InParanoid" id="D6TY15"/>
<keyword evidence="2" id="KW-1185">Reference proteome</keyword>
<gene>
    <name evidence="1" type="ORF">Krac_6143</name>
</gene>
<name>D6TY15_KTERA</name>
<proteinExistence type="predicted"/>
<comment type="caution">
    <text evidence="1">The sequence shown here is derived from an EMBL/GenBank/DDBJ whole genome shotgun (WGS) entry which is preliminary data.</text>
</comment>